<dbReference type="AlphaFoldDB" id="F2PSJ2"/>
<dbReference type="VEuPathDB" id="FungiDB:TEQG_03944"/>
<feature type="compositionally biased region" description="Polar residues" evidence="1">
    <location>
        <begin position="21"/>
        <end position="33"/>
    </location>
</feature>
<evidence type="ECO:0000313" key="2">
    <source>
        <dbReference type="EMBL" id="EGE04771.1"/>
    </source>
</evidence>
<keyword evidence="3" id="KW-1185">Reference proteome</keyword>
<feature type="region of interest" description="Disordered" evidence="1">
    <location>
        <begin position="1"/>
        <end position="106"/>
    </location>
</feature>
<name>F2PSJ2_TRIEC</name>
<protein>
    <submittedName>
        <fullName evidence="2">Uncharacterized protein</fullName>
    </submittedName>
</protein>
<gene>
    <name evidence="2" type="ORF">TEQG_03944</name>
</gene>
<accession>F2PSJ2</accession>
<organism evidence="2 3">
    <name type="scientific">Trichophyton equinum (strain ATCC MYA-4606 / CBS 127.97)</name>
    <name type="common">Horse ringworm fungus</name>
    <dbReference type="NCBI Taxonomy" id="559882"/>
    <lineage>
        <taxon>Eukaryota</taxon>
        <taxon>Fungi</taxon>
        <taxon>Dikarya</taxon>
        <taxon>Ascomycota</taxon>
        <taxon>Pezizomycotina</taxon>
        <taxon>Eurotiomycetes</taxon>
        <taxon>Eurotiomycetidae</taxon>
        <taxon>Onygenales</taxon>
        <taxon>Arthrodermataceae</taxon>
        <taxon>Trichophyton</taxon>
    </lineage>
</organism>
<dbReference type="EMBL" id="DS995735">
    <property type="protein sequence ID" value="EGE04771.1"/>
    <property type="molecule type" value="Genomic_DNA"/>
</dbReference>
<dbReference type="HOGENOM" id="CLU_2225047_0_0_1"/>
<dbReference type="Proteomes" id="UP000009169">
    <property type="component" value="Unassembled WGS sequence"/>
</dbReference>
<evidence type="ECO:0000313" key="3">
    <source>
        <dbReference type="Proteomes" id="UP000009169"/>
    </source>
</evidence>
<feature type="compositionally biased region" description="Basic and acidic residues" evidence="1">
    <location>
        <begin position="80"/>
        <end position="106"/>
    </location>
</feature>
<evidence type="ECO:0000256" key="1">
    <source>
        <dbReference type="SAM" id="MobiDB-lite"/>
    </source>
</evidence>
<reference evidence="3" key="1">
    <citation type="journal article" date="2012" name="MBio">
        <title>Comparative genome analysis of Trichophyton rubrum and related dermatophytes reveals candidate genes involved in infection.</title>
        <authorList>
            <person name="Martinez D.A."/>
            <person name="Oliver B.G."/>
            <person name="Graeser Y."/>
            <person name="Goldberg J.M."/>
            <person name="Li W."/>
            <person name="Martinez-Rossi N.M."/>
            <person name="Monod M."/>
            <person name="Shelest E."/>
            <person name="Barton R.C."/>
            <person name="Birch E."/>
            <person name="Brakhage A.A."/>
            <person name="Chen Z."/>
            <person name="Gurr S.J."/>
            <person name="Heiman D."/>
            <person name="Heitman J."/>
            <person name="Kosti I."/>
            <person name="Rossi A."/>
            <person name="Saif S."/>
            <person name="Samalova M."/>
            <person name="Saunders C.W."/>
            <person name="Shea T."/>
            <person name="Summerbell R.C."/>
            <person name="Xu J."/>
            <person name="Young S."/>
            <person name="Zeng Q."/>
            <person name="Birren B.W."/>
            <person name="Cuomo C.A."/>
            <person name="White T.C."/>
        </authorList>
    </citation>
    <scope>NUCLEOTIDE SEQUENCE [LARGE SCALE GENOMIC DNA]</scope>
    <source>
        <strain evidence="3">ATCC MYA-4606 / CBS 127.97</strain>
    </source>
</reference>
<sequence>MSSRASIAGHDEDEGKRNRSRLQWSNSRRTPGQDNGHKKKLSARTARFWTDGSINQSISRRRDEPWRGLEIASQAGRPARGYEDEKSLKHVRQQTRERSQKERGKS</sequence>
<proteinExistence type="predicted"/>